<keyword evidence="2" id="KW-0805">Transcription regulation</keyword>
<name>A0A6G4XTJ5_9ACTN</name>
<accession>A0A6G4XTJ5</accession>
<evidence type="ECO:0000313" key="8">
    <source>
        <dbReference type="EMBL" id="NGO80522.1"/>
    </source>
</evidence>
<keyword evidence="5" id="KW-0804">Transcription</keyword>
<dbReference type="AlphaFoldDB" id="A0A6G4XTJ5"/>
<dbReference type="InterPro" id="IPR013324">
    <property type="entry name" value="RNA_pol_sigma_r3/r4-like"/>
</dbReference>
<evidence type="ECO:0000256" key="4">
    <source>
        <dbReference type="ARBA" id="ARBA00023125"/>
    </source>
</evidence>
<evidence type="ECO:0000256" key="1">
    <source>
        <dbReference type="ARBA" id="ARBA00010641"/>
    </source>
</evidence>
<organism evidence="8 9">
    <name type="scientific">Streptomyces mesophilus</name>
    <dbReference type="NCBI Taxonomy" id="1775132"/>
    <lineage>
        <taxon>Bacteria</taxon>
        <taxon>Bacillati</taxon>
        <taxon>Actinomycetota</taxon>
        <taxon>Actinomycetes</taxon>
        <taxon>Kitasatosporales</taxon>
        <taxon>Streptomycetaceae</taxon>
        <taxon>Streptomyces</taxon>
    </lineage>
</organism>
<evidence type="ECO:0000313" key="9">
    <source>
        <dbReference type="Proteomes" id="UP000481109"/>
    </source>
</evidence>
<dbReference type="PANTHER" id="PTHR43133">
    <property type="entry name" value="RNA POLYMERASE ECF-TYPE SIGMA FACTO"/>
    <property type="match status" value="1"/>
</dbReference>
<keyword evidence="9" id="KW-1185">Reference proteome</keyword>
<evidence type="ECO:0000256" key="2">
    <source>
        <dbReference type="ARBA" id="ARBA00023015"/>
    </source>
</evidence>
<protein>
    <submittedName>
        <fullName evidence="8">Sigma-70 family RNA polymerase sigma factor</fullName>
    </submittedName>
</protein>
<dbReference type="Gene3D" id="1.10.10.10">
    <property type="entry name" value="Winged helix-like DNA-binding domain superfamily/Winged helix DNA-binding domain"/>
    <property type="match status" value="1"/>
</dbReference>
<evidence type="ECO:0000256" key="3">
    <source>
        <dbReference type="ARBA" id="ARBA00023082"/>
    </source>
</evidence>
<dbReference type="RefSeq" id="WP_165335941.1">
    <property type="nucleotide sequence ID" value="NZ_JAAKZW010000224.1"/>
</dbReference>
<dbReference type="Proteomes" id="UP000481109">
    <property type="component" value="Unassembled WGS sequence"/>
</dbReference>
<keyword evidence="3" id="KW-0731">Sigma factor</keyword>
<dbReference type="EMBL" id="JAAKZW010000224">
    <property type="protein sequence ID" value="NGO80522.1"/>
    <property type="molecule type" value="Genomic_DNA"/>
</dbReference>
<dbReference type="InterPro" id="IPR007630">
    <property type="entry name" value="RNA_pol_sigma70_r4"/>
</dbReference>
<dbReference type="InterPro" id="IPR036388">
    <property type="entry name" value="WH-like_DNA-bd_sf"/>
</dbReference>
<dbReference type="GO" id="GO:0003677">
    <property type="term" value="F:DNA binding"/>
    <property type="evidence" value="ECO:0007669"/>
    <property type="project" value="UniProtKB-KW"/>
</dbReference>
<dbReference type="NCBIfam" id="TIGR02937">
    <property type="entry name" value="sigma70-ECF"/>
    <property type="match status" value="1"/>
</dbReference>
<dbReference type="GO" id="GO:0016987">
    <property type="term" value="F:sigma factor activity"/>
    <property type="evidence" value="ECO:0007669"/>
    <property type="project" value="UniProtKB-KW"/>
</dbReference>
<dbReference type="SUPFAM" id="SSF88946">
    <property type="entry name" value="Sigma2 domain of RNA polymerase sigma factors"/>
    <property type="match status" value="1"/>
</dbReference>
<dbReference type="PANTHER" id="PTHR43133:SF52">
    <property type="entry name" value="ECF RNA POLYMERASE SIGMA FACTOR SIGL"/>
    <property type="match status" value="1"/>
</dbReference>
<dbReference type="InterPro" id="IPR039425">
    <property type="entry name" value="RNA_pol_sigma-70-like"/>
</dbReference>
<dbReference type="CDD" id="cd06171">
    <property type="entry name" value="Sigma70_r4"/>
    <property type="match status" value="1"/>
</dbReference>
<gene>
    <name evidence="8" type="ORF">G6045_33425</name>
</gene>
<reference evidence="8 9" key="1">
    <citation type="submission" date="2020-02" db="EMBL/GenBank/DDBJ databases">
        <title>Whole-genome analyses of novel actinobacteria.</title>
        <authorList>
            <person name="Sahin N."/>
            <person name="Tokatli A."/>
        </authorList>
    </citation>
    <scope>NUCLEOTIDE SEQUENCE [LARGE SCALE GENOMIC DNA]</scope>
    <source>
        <strain evidence="8 9">YC504</strain>
    </source>
</reference>
<dbReference type="InterPro" id="IPR013325">
    <property type="entry name" value="RNA_pol_sigma_r2"/>
</dbReference>
<dbReference type="SUPFAM" id="SSF88659">
    <property type="entry name" value="Sigma3 and sigma4 domains of RNA polymerase sigma factors"/>
    <property type="match status" value="1"/>
</dbReference>
<feature type="compositionally biased region" description="Low complexity" evidence="6">
    <location>
        <begin position="9"/>
        <end position="20"/>
    </location>
</feature>
<dbReference type="Gene3D" id="1.10.1740.10">
    <property type="match status" value="1"/>
</dbReference>
<dbReference type="InterPro" id="IPR014284">
    <property type="entry name" value="RNA_pol_sigma-70_dom"/>
</dbReference>
<evidence type="ECO:0000256" key="6">
    <source>
        <dbReference type="SAM" id="MobiDB-lite"/>
    </source>
</evidence>
<dbReference type="Pfam" id="PF04545">
    <property type="entry name" value="Sigma70_r4"/>
    <property type="match status" value="1"/>
</dbReference>
<evidence type="ECO:0000259" key="7">
    <source>
        <dbReference type="Pfam" id="PF04545"/>
    </source>
</evidence>
<sequence length="182" mass="20062">MGGWHDKPTAAAKAPSVPADAGDLDIGQVRALLLLGGVPWGELDDGVQQVRLKLLEAQTSPDRTEIHNPAAWVTTVASRIAVDWHRDRARQSGLRARLEGRWRYWPPQQTEETRVRALAVAEGLETLTPVQRQVLVLRFYADLTVSDIARRLGIPEGTVKSRLNAATGAMRKWLTTKGEDAS</sequence>
<evidence type="ECO:0000256" key="5">
    <source>
        <dbReference type="ARBA" id="ARBA00023163"/>
    </source>
</evidence>
<proteinExistence type="inferred from homology"/>
<feature type="domain" description="RNA polymerase sigma-70 region 4" evidence="7">
    <location>
        <begin position="124"/>
        <end position="172"/>
    </location>
</feature>
<dbReference type="GO" id="GO:0006352">
    <property type="term" value="P:DNA-templated transcription initiation"/>
    <property type="evidence" value="ECO:0007669"/>
    <property type="project" value="InterPro"/>
</dbReference>
<comment type="caution">
    <text evidence="8">The sequence shown here is derived from an EMBL/GenBank/DDBJ whole genome shotgun (WGS) entry which is preliminary data.</text>
</comment>
<keyword evidence="4" id="KW-0238">DNA-binding</keyword>
<feature type="region of interest" description="Disordered" evidence="6">
    <location>
        <begin position="1"/>
        <end position="20"/>
    </location>
</feature>
<comment type="similarity">
    <text evidence="1">Belongs to the sigma-70 factor family. ECF subfamily.</text>
</comment>